<dbReference type="HAMAP" id="MF_00902">
    <property type="entry name" value="TatC"/>
    <property type="match status" value="1"/>
</dbReference>
<evidence type="ECO:0000313" key="6">
    <source>
        <dbReference type="EMBL" id="AQT68572.1"/>
    </source>
</evidence>
<proteinExistence type="inferred from homology"/>
<keyword evidence="5" id="KW-0653">Protein transport</keyword>
<dbReference type="KEGG" id="alus:STSP2_01740"/>
<feature type="transmembrane region" description="Helical" evidence="5">
    <location>
        <begin position="205"/>
        <end position="220"/>
    </location>
</feature>
<dbReference type="GO" id="GO:0033281">
    <property type="term" value="C:TAT protein transport complex"/>
    <property type="evidence" value="ECO:0007669"/>
    <property type="project" value="UniProtKB-UniRule"/>
</dbReference>
<feature type="transmembrane region" description="Helical" evidence="5">
    <location>
        <begin position="165"/>
        <end position="193"/>
    </location>
</feature>
<dbReference type="AlphaFoldDB" id="A0A1U9NKU9"/>
<protein>
    <recommendedName>
        <fullName evidence="5">Sec-independent protein translocase protein TatC</fullName>
    </recommendedName>
</protein>
<gene>
    <name evidence="6" type="primary">tatC2</name>
    <name evidence="5" type="synonym">tatC</name>
    <name evidence="6" type="ORF">STSP2_01740</name>
</gene>
<dbReference type="InterPro" id="IPR019820">
    <property type="entry name" value="Sec-indep_translocase_CS"/>
</dbReference>
<keyword evidence="5" id="KW-1003">Cell membrane</keyword>
<dbReference type="STRING" id="1936003.STSP2_01740"/>
<comment type="caution">
    <text evidence="5">Lacks conserved residue(s) required for the propagation of feature annotation.</text>
</comment>
<comment type="subcellular location">
    <subcellularLocation>
        <location evidence="5">Cell membrane</location>
        <topology evidence="5">Multi-pass membrane protein</topology>
    </subcellularLocation>
    <subcellularLocation>
        <location evidence="1">Membrane</location>
        <topology evidence="1">Multi-pass membrane protein</topology>
    </subcellularLocation>
</comment>
<keyword evidence="3 5" id="KW-1133">Transmembrane helix</keyword>
<comment type="function">
    <text evidence="5">Part of the twin-arginine translocation (Tat) system that transports large folded proteins containing a characteristic twin-arginine motif in their signal peptide across membranes.</text>
</comment>
<comment type="subunit">
    <text evidence="5">Forms a complex with TatA.</text>
</comment>
<name>A0A1U9NKU9_9BACT</name>
<keyword evidence="5" id="KW-0813">Transport</keyword>
<keyword evidence="2 5" id="KW-0812">Transmembrane</keyword>
<dbReference type="Pfam" id="PF00902">
    <property type="entry name" value="TatC"/>
    <property type="match status" value="1"/>
</dbReference>
<feature type="transmembrane region" description="Helical" evidence="5">
    <location>
        <begin position="76"/>
        <end position="103"/>
    </location>
</feature>
<keyword evidence="7" id="KW-1185">Reference proteome</keyword>
<dbReference type="InterPro" id="IPR002033">
    <property type="entry name" value="TatC"/>
</dbReference>
<dbReference type="GO" id="GO:0009977">
    <property type="term" value="F:proton motive force dependent protein transmembrane transporter activity"/>
    <property type="evidence" value="ECO:0007669"/>
    <property type="project" value="TreeGrafter"/>
</dbReference>
<accession>A0A1U9NKU9</accession>
<reference evidence="7" key="1">
    <citation type="submission" date="2017-02" db="EMBL/GenBank/DDBJ databases">
        <title>Comparative genomics and description of representatives of a novel lineage of planctomycetes thriving in anoxic sediments.</title>
        <authorList>
            <person name="Spring S."/>
            <person name="Bunk B."/>
            <person name="Sproer C."/>
        </authorList>
    </citation>
    <scope>NUCLEOTIDE SEQUENCE [LARGE SCALE GENOMIC DNA]</scope>
    <source>
        <strain evidence="7">ST-NAGAB-D1</strain>
    </source>
</reference>
<evidence type="ECO:0000256" key="5">
    <source>
        <dbReference type="HAMAP-Rule" id="MF_00902"/>
    </source>
</evidence>
<dbReference type="OrthoDB" id="9777044at2"/>
<keyword evidence="4 5" id="KW-0472">Membrane</keyword>
<dbReference type="PRINTS" id="PR01840">
    <property type="entry name" value="TATCFAMILY"/>
</dbReference>
<feature type="transmembrane region" description="Helical" evidence="5">
    <location>
        <begin position="21"/>
        <end position="43"/>
    </location>
</feature>
<comment type="similarity">
    <text evidence="5">Belongs to the TatC family.</text>
</comment>
<keyword evidence="5" id="KW-0811">Translocation</keyword>
<sequence>MMQIEHEKLASMSLGDHLEELRIRLMLAIGGVFAGMIIGMILAGRLISFLVAQYRGIMEEAGKEPSMQFIEMADPIIVYLKISLFIGVVIAAPWIIYQLWAFVASGLYNHEKKFMKTVTPACTILFLTGAAFFFKFVGPMAIRFFVKLDYGSDFLSYNPTLRSYISFLLTLTIVFGLGFQLPIVIIFANKIGIVTVDMLKQGRKYVIMGLFIVAAVITPPDVFSQIALAVPMFFLYEASIIFCQIAAKKKAEKEESDSTDNTE</sequence>
<evidence type="ECO:0000256" key="1">
    <source>
        <dbReference type="ARBA" id="ARBA00004141"/>
    </source>
</evidence>
<dbReference type="GO" id="GO:0065002">
    <property type="term" value="P:intracellular protein transmembrane transport"/>
    <property type="evidence" value="ECO:0007669"/>
    <property type="project" value="TreeGrafter"/>
</dbReference>
<dbReference type="EMBL" id="CP019791">
    <property type="protein sequence ID" value="AQT68572.1"/>
    <property type="molecule type" value="Genomic_DNA"/>
</dbReference>
<evidence type="ECO:0000256" key="3">
    <source>
        <dbReference type="ARBA" id="ARBA00022989"/>
    </source>
</evidence>
<evidence type="ECO:0000313" key="7">
    <source>
        <dbReference type="Proteomes" id="UP000189674"/>
    </source>
</evidence>
<dbReference type="GO" id="GO:0043953">
    <property type="term" value="P:protein transport by the Tat complex"/>
    <property type="evidence" value="ECO:0007669"/>
    <property type="project" value="UniProtKB-UniRule"/>
</dbReference>
<dbReference type="PROSITE" id="PS01218">
    <property type="entry name" value="TATC"/>
    <property type="match status" value="1"/>
</dbReference>
<dbReference type="RefSeq" id="WP_146661703.1">
    <property type="nucleotide sequence ID" value="NZ_CP019791.1"/>
</dbReference>
<dbReference type="NCBIfam" id="TIGR00945">
    <property type="entry name" value="tatC"/>
    <property type="match status" value="1"/>
</dbReference>
<evidence type="ECO:0000256" key="2">
    <source>
        <dbReference type="ARBA" id="ARBA00022692"/>
    </source>
</evidence>
<dbReference type="PANTHER" id="PTHR30371:SF0">
    <property type="entry name" value="SEC-INDEPENDENT PROTEIN TRANSLOCASE PROTEIN TATC, CHLOROPLASTIC-RELATED"/>
    <property type="match status" value="1"/>
</dbReference>
<feature type="transmembrane region" description="Helical" evidence="5">
    <location>
        <begin position="124"/>
        <end position="145"/>
    </location>
</feature>
<dbReference type="PANTHER" id="PTHR30371">
    <property type="entry name" value="SEC-INDEPENDENT PROTEIN TRANSLOCASE PROTEIN TATC"/>
    <property type="match status" value="1"/>
</dbReference>
<dbReference type="Proteomes" id="UP000189674">
    <property type="component" value="Chromosome"/>
</dbReference>
<evidence type="ECO:0000256" key="4">
    <source>
        <dbReference type="ARBA" id="ARBA00023136"/>
    </source>
</evidence>
<organism evidence="6 7">
    <name type="scientific">Anaerohalosphaera lusitana</name>
    <dbReference type="NCBI Taxonomy" id="1936003"/>
    <lineage>
        <taxon>Bacteria</taxon>
        <taxon>Pseudomonadati</taxon>
        <taxon>Planctomycetota</taxon>
        <taxon>Phycisphaerae</taxon>
        <taxon>Sedimentisphaerales</taxon>
        <taxon>Anaerohalosphaeraceae</taxon>
        <taxon>Anaerohalosphaera</taxon>
    </lineage>
</organism>